<protein>
    <recommendedName>
        <fullName evidence="9">Ribosomal protein L9 domain-containing protein</fullName>
    </recommendedName>
</protein>
<dbReference type="InterPro" id="IPR020070">
    <property type="entry name" value="Ribosomal_bL9_N"/>
</dbReference>
<dbReference type="HAMAP" id="MF_00503">
    <property type="entry name" value="Ribosomal_bL9"/>
    <property type="match status" value="1"/>
</dbReference>
<dbReference type="GO" id="GO:0006412">
    <property type="term" value="P:translation"/>
    <property type="evidence" value="ECO:0007669"/>
    <property type="project" value="InterPro"/>
</dbReference>
<reference evidence="8" key="1">
    <citation type="submission" date="2018-05" db="EMBL/GenBank/DDBJ databases">
        <authorList>
            <person name="Lanie J.A."/>
            <person name="Ng W.-L."/>
            <person name="Kazmierczak K.M."/>
            <person name="Andrzejewski T.M."/>
            <person name="Davidsen T.M."/>
            <person name="Wayne K.J."/>
            <person name="Tettelin H."/>
            <person name="Glass J.I."/>
            <person name="Rusch D."/>
            <person name="Podicherti R."/>
            <person name="Tsui H.-C.T."/>
            <person name="Winkler M.E."/>
        </authorList>
    </citation>
    <scope>NUCLEOTIDE SEQUENCE</scope>
</reference>
<dbReference type="EMBL" id="UINC01000926">
    <property type="protein sequence ID" value="SUZ63824.1"/>
    <property type="molecule type" value="Genomic_DNA"/>
</dbReference>
<evidence type="ECO:0000259" key="7">
    <source>
        <dbReference type="Pfam" id="PF03948"/>
    </source>
</evidence>
<evidence type="ECO:0000256" key="1">
    <source>
        <dbReference type="ARBA" id="ARBA00010605"/>
    </source>
</evidence>
<keyword evidence="3" id="KW-0694">RNA-binding</keyword>
<dbReference type="Gene3D" id="3.40.5.10">
    <property type="entry name" value="Ribosomal protein L9, N-terminal domain"/>
    <property type="match status" value="1"/>
</dbReference>
<dbReference type="InterPro" id="IPR020069">
    <property type="entry name" value="Ribosomal_bL9_C"/>
</dbReference>
<keyword evidence="4" id="KW-0689">Ribosomal protein</keyword>
<dbReference type="Pfam" id="PF03948">
    <property type="entry name" value="Ribosomal_L9_C"/>
    <property type="match status" value="1"/>
</dbReference>
<feature type="domain" description="Ribosomal protein L9" evidence="6">
    <location>
        <begin position="1"/>
        <end position="45"/>
    </location>
</feature>
<evidence type="ECO:0000256" key="2">
    <source>
        <dbReference type="ARBA" id="ARBA00022730"/>
    </source>
</evidence>
<dbReference type="GO" id="GO:0005840">
    <property type="term" value="C:ribosome"/>
    <property type="evidence" value="ECO:0007669"/>
    <property type="project" value="UniProtKB-KW"/>
</dbReference>
<dbReference type="InterPro" id="IPR036935">
    <property type="entry name" value="Ribosomal_bL9_N_sf"/>
</dbReference>
<sequence>MKIILLSDIENLGESGDVIAVKPGYARNKLIPQGLALRASNRNIAVANENKRVATSKLERENQALNVLAKKLSKVEITIEVKVGDEEKMFGSITNKDIHKELIDKGFEIEKNQISIEEPIKALGIYHINVKISKDITSDVKLYVIKG</sequence>
<dbReference type="SUPFAM" id="SSF55658">
    <property type="entry name" value="L9 N-domain-like"/>
    <property type="match status" value="1"/>
</dbReference>
<dbReference type="InterPro" id="IPR036791">
    <property type="entry name" value="Ribosomal_bL9_C_sf"/>
</dbReference>
<dbReference type="PANTHER" id="PTHR21368">
    <property type="entry name" value="50S RIBOSOMAL PROTEIN L9"/>
    <property type="match status" value="1"/>
</dbReference>
<evidence type="ECO:0000259" key="6">
    <source>
        <dbReference type="Pfam" id="PF01281"/>
    </source>
</evidence>
<gene>
    <name evidence="8" type="ORF">METZ01_LOCUS16678</name>
</gene>
<dbReference type="GO" id="GO:0019843">
    <property type="term" value="F:rRNA binding"/>
    <property type="evidence" value="ECO:0007669"/>
    <property type="project" value="UniProtKB-KW"/>
</dbReference>
<dbReference type="InterPro" id="IPR000244">
    <property type="entry name" value="Ribosomal_bL9"/>
</dbReference>
<evidence type="ECO:0000256" key="3">
    <source>
        <dbReference type="ARBA" id="ARBA00022884"/>
    </source>
</evidence>
<dbReference type="GO" id="GO:1990904">
    <property type="term" value="C:ribonucleoprotein complex"/>
    <property type="evidence" value="ECO:0007669"/>
    <property type="project" value="UniProtKB-KW"/>
</dbReference>
<accession>A0A381PB27</accession>
<name>A0A381PB27_9ZZZZ</name>
<dbReference type="AlphaFoldDB" id="A0A381PB27"/>
<evidence type="ECO:0000256" key="5">
    <source>
        <dbReference type="ARBA" id="ARBA00023274"/>
    </source>
</evidence>
<organism evidence="8">
    <name type="scientific">marine metagenome</name>
    <dbReference type="NCBI Taxonomy" id="408172"/>
    <lineage>
        <taxon>unclassified sequences</taxon>
        <taxon>metagenomes</taxon>
        <taxon>ecological metagenomes</taxon>
    </lineage>
</organism>
<dbReference type="InterPro" id="IPR009027">
    <property type="entry name" value="Ribosomal_bL9/RNase_H1_N"/>
</dbReference>
<dbReference type="InterPro" id="IPR020594">
    <property type="entry name" value="Ribosomal_bL9_bac/chp"/>
</dbReference>
<evidence type="ECO:0000256" key="4">
    <source>
        <dbReference type="ARBA" id="ARBA00022980"/>
    </source>
</evidence>
<dbReference type="Gene3D" id="3.10.430.100">
    <property type="entry name" value="Ribosomal protein L9, C-terminal domain"/>
    <property type="match status" value="1"/>
</dbReference>
<dbReference type="SUPFAM" id="SSF55653">
    <property type="entry name" value="Ribosomal protein L9 C-domain"/>
    <property type="match status" value="1"/>
</dbReference>
<dbReference type="GO" id="GO:0003735">
    <property type="term" value="F:structural constituent of ribosome"/>
    <property type="evidence" value="ECO:0007669"/>
    <property type="project" value="InterPro"/>
</dbReference>
<feature type="domain" description="Large ribosomal subunit protein bL9 C-terminal" evidence="7">
    <location>
        <begin position="66"/>
        <end position="145"/>
    </location>
</feature>
<evidence type="ECO:0008006" key="9">
    <source>
        <dbReference type="Google" id="ProtNLM"/>
    </source>
</evidence>
<keyword evidence="2" id="KW-0699">rRNA-binding</keyword>
<dbReference type="Pfam" id="PF01281">
    <property type="entry name" value="Ribosomal_L9_N"/>
    <property type="match status" value="1"/>
</dbReference>
<proteinExistence type="inferred from homology"/>
<comment type="similarity">
    <text evidence="1">Belongs to the bacterial ribosomal protein bL9 family.</text>
</comment>
<evidence type="ECO:0000313" key="8">
    <source>
        <dbReference type="EMBL" id="SUZ63824.1"/>
    </source>
</evidence>
<keyword evidence="5" id="KW-0687">Ribonucleoprotein</keyword>
<dbReference type="NCBIfam" id="TIGR00158">
    <property type="entry name" value="L9"/>
    <property type="match status" value="1"/>
</dbReference>